<evidence type="ECO:0000256" key="7">
    <source>
        <dbReference type="ARBA" id="ARBA00022807"/>
    </source>
</evidence>
<dbReference type="EMBL" id="JAWDJO010000095">
    <property type="protein sequence ID" value="KAL1894149.1"/>
    <property type="molecule type" value="Genomic_DNA"/>
</dbReference>
<name>A0ABR3Z1Q8_9PEZI</name>
<accession>A0ABR3Z1Q8</accession>
<organism evidence="10 11">
    <name type="scientific">Ceratocystis pirilliformis</name>
    <dbReference type="NCBI Taxonomy" id="259994"/>
    <lineage>
        <taxon>Eukaryota</taxon>
        <taxon>Fungi</taxon>
        <taxon>Dikarya</taxon>
        <taxon>Ascomycota</taxon>
        <taxon>Pezizomycotina</taxon>
        <taxon>Sordariomycetes</taxon>
        <taxon>Hypocreomycetidae</taxon>
        <taxon>Microascales</taxon>
        <taxon>Ceratocystidaceae</taxon>
        <taxon>Ceratocystis</taxon>
    </lineage>
</organism>
<feature type="region of interest" description="Disordered" evidence="8">
    <location>
        <begin position="1"/>
        <end position="38"/>
    </location>
</feature>
<keyword evidence="5" id="KW-0833">Ubl conjugation pathway</keyword>
<gene>
    <name evidence="10" type="ORF">Cpir12675_003791</name>
</gene>
<keyword evidence="11" id="KW-1185">Reference proteome</keyword>
<comment type="similarity">
    <text evidence="2">Belongs to the peptidase C19 family.</text>
</comment>
<dbReference type="PANTHER" id="PTHR24006">
    <property type="entry name" value="UBIQUITIN CARBOXYL-TERMINAL HYDROLASE"/>
    <property type="match status" value="1"/>
</dbReference>
<evidence type="ECO:0000256" key="5">
    <source>
        <dbReference type="ARBA" id="ARBA00022786"/>
    </source>
</evidence>
<feature type="compositionally biased region" description="Polar residues" evidence="8">
    <location>
        <begin position="366"/>
        <end position="377"/>
    </location>
</feature>
<dbReference type="EC" id="3.4.19.12" evidence="3"/>
<dbReference type="InterPro" id="IPR050164">
    <property type="entry name" value="Peptidase_C19"/>
</dbReference>
<dbReference type="PROSITE" id="PS50235">
    <property type="entry name" value="USP_3"/>
    <property type="match status" value="1"/>
</dbReference>
<feature type="compositionally biased region" description="Basic and acidic residues" evidence="8">
    <location>
        <begin position="313"/>
        <end position="330"/>
    </location>
</feature>
<dbReference type="PANTHER" id="PTHR24006:SF722">
    <property type="entry name" value="UBIQUITIN CARBOXYL-TERMINAL HYDROLASE 48"/>
    <property type="match status" value="1"/>
</dbReference>
<feature type="region of interest" description="Disordered" evidence="8">
    <location>
        <begin position="638"/>
        <end position="665"/>
    </location>
</feature>
<keyword evidence="7" id="KW-0788">Thiol protease</keyword>
<dbReference type="InterPro" id="IPR038765">
    <property type="entry name" value="Papain-like_cys_pep_sf"/>
</dbReference>
<feature type="region of interest" description="Disordered" evidence="8">
    <location>
        <begin position="365"/>
        <end position="389"/>
    </location>
</feature>
<evidence type="ECO:0000259" key="9">
    <source>
        <dbReference type="PROSITE" id="PS50235"/>
    </source>
</evidence>
<comment type="catalytic activity">
    <reaction evidence="1">
        <text>Thiol-dependent hydrolysis of ester, thioester, amide, peptide and isopeptide bonds formed by the C-terminal Gly of ubiquitin (a 76-residue protein attached to proteins as an intracellular targeting signal).</text>
        <dbReference type="EC" id="3.4.19.12"/>
    </reaction>
</comment>
<dbReference type="Pfam" id="PF00443">
    <property type="entry name" value="UCH"/>
    <property type="match status" value="1"/>
</dbReference>
<feature type="domain" description="USP" evidence="9">
    <location>
        <begin position="141"/>
        <end position="631"/>
    </location>
</feature>
<feature type="region of interest" description="Disordered" evidence="8">
    <location>
        <begin position="299"/>
        <end position="330"/>
    </location>
</feature>
<evidence type="ECO:0000256" key="4">
    <source>
        <dbReference type="ARBA" id="ARBA00022670"/>
    </source>
</evidence>
<feature type="region of interest" description="Disordered" evidence="8">
    <location>
        <begin position="758"/>
        <end position="870"/>
    </location>
</feature>
<evidence type="ECO:0000313" key="11">
    <source>
        <dbReference type="Proteomes" id="UP001583280"/>
    </source>
</evidence>
<dbReference type="SUPFAM" id="SSF54001">
    <property type="entry name" value="Cysteine proteinases"/>
    <property type="match status" value="1"/>
</dbReference>
<feature type="compositionally biased region" description="Basic and acidic residues" evidence="8">
    <location>
        <begin position="930"/>
        <end position="939"/>
    </location>
</feature>
<feature type="compositionally biased region" description="Basic and acidic residues" evidence="8">
    <location>
        <begin position="1001"/>
        <end position="1014"/>
    </location>
</feature>
<dbReference type="InterPro" id="IPR001394">
    <property type="entry name" value="Peptidase_C19_UCH"/>
</dbReference>
<feature type="compositionally biased region" description="Basic residues" evidence="8">
    <location>
        <begin position="988"/>
        <end position="1000"/>
    </location>
</feature>
<dbReference type="Proteomes" id="UP001583280">
    <property type="component" value="Unassembled WGS sequence"/>
</dbReference>
<keyword evidence="6" id="KW-0378">Hydrolase</keyword>
<feature type="compositionally biased region" description="Polar residues" evidence="8">
    <location>
        <begin position="801"/>
        <end position="819"/>
    </location>
</feature>
<evidence type="ECO:0000256" key="6">
    <source>
        <dbReference type="ARBA" id="ARBA00022801"/>
    </source>
</evidence>
<feature type="compositionally biased region" description="Pro residues" evidence="8">
    <location>
        <begin position="766"/>
        <end position="778"/>
    </location>
</feature>
<sequence>MNRMFASRTEKRDKASPENKIGDKEASPRKSSEQGNKALLKSSTMFSLFSSDKPEKSDKVDRRDVKVLEKAAEDSETSKIASIQVRLQELGLPPAPPCVIRATMKSTFGNNNIDKAVRYLQVQNMAIRGDIQPYDPNVMMKGCRNRNGVTCYLDALLFAMFAKLNAFEYMLQGDIQDENKRNLAVLLRAFVTLLRSGELIQPDLVALIQDSLAKCGWEAANRCQQQDTSEAFGFISETLELPLLRLKVDLYHTGKKDDADHRFVEERLLNIAVPSLEDDKVVRLEDCLMEYFNGQVEVQRHNSDEKEESLDENEAKDQTTDEPEKFSDDKRILLDTLEETPTQSPTIRSPTDNMSSELFALHKSISHQSRPSMSARTTGGFRSPSVDGSILGQRRLTSPIWDASSSAGDERPTRTRSMSLMQRVIVGEDGRMTPTSVANLSPSDDIDNKKQKVANVITLPAWQVFRWIPWFSPDKNEPNSDADLIRNFNQRPVIGICLKRYQYRKDGSITKIHTEVDIPDSLRMPHIIANGGDSLDDSNCLSTQYKLVLQSVVSHKGPKFDDGHYVSLARVAPKILTENRRYDADPPPDYEEAQWVKFDDLKPIGEKVRPVDDIKSALKAETPYLLFYQIVPTMDDNCSTPASSGQPPSYTDSRPSTSSRCGQTEDLEKSLGQLPMSPGANGMGSAIETSMNVDELVVSDTMGSDTEPIRVNIERVPTLSAEKIPNSVNIEINPANLQPLESKKPAVSYFPMFYEAEATQAQSSPQPQPSSPVPPSSPRPSSSESTRRRVSLDDNEKMPRTSGQFNNQNRLIAGSQNDGTSGGERASSSRFGFGRAVVRFSRSASRHSRSSSHSMTPGEENSNHGRFSLDSRKSISLSNITRSLVGKESRDFLRDKQCDATTSHVALPSLPVIESPTAINLDAHIDIPRPQHGEHHEEQVSSTETLPKSSGEHMENVGRVSDVSIAIGEVENMDTPMAIESELDVPSSKKRKRRGKKKASGGHEHDPERQCQVM</sequence>
<evidence type="ECO:0000256" key="3">
    <source>
        <dbReference type="ARBA" id="ARBA00012759"/>
    </source>
</evidence>
<protein>
    <recommendedName>
        <fullName evidence="3">ubiquitinyl hydrolase 1</fullName>
        <ecNumber evidence="3">3.4.19.12</ecNumber>
    </recommendedName>
</protein>
<feature type="region of interest" description="Disordered" evidence="8">
    <location>
        <begin position="970"/>
        <end position="1014"/>
    </location>
</feature>
<reference evidence="10 11" key="1">
    <citation type="journal article" date="2024" name="IMA Fungus">
        <title>IMA Genome - F19 : A genome assembly and annotation guide to empower mycologists, including annotated draft genome sequences of Ceratocystis pirilliformis, Diaporthe australafricana, Fusarium ophioides, Paecilomyces lecythidis, and Sporothrix stenoceras.</title>
        <authorList>
            <person name="Aylward J."/>
            <person name="Wilson A.M."/>
            <person name="Visagie C.M."/>
            <person name="Spraker J."/>
            <person name="Barnes I."/>
            <person name="Buitendag C."/>
            <person name="Ceriani C."/>
            <person name="Del Mar Angel L."/>
            <person name="du Plessis D."/>
            <person name="Fuchs T."/>
            <person name="Gasser K."/>
            <person name="Kramer D."/>
            <person name="Li W."/>
            <person name="Munsamy K."/>
            <person name="Piso A."/>
            <person name="Price J.L."/>
            <person name="Sonnekus B."/>
            <person name="Thomas C."/>
            <person name="van der Nest A."/>
            <person name="van Dijk A."/>
            <person name="van Heerden A."/>
            <person name="van Vuuren N."/>
            <person name="Yilmaz N."/>
            <person name="Duong T.A."/>
            <person name="van der Merwe N.A."/>
            <person name="Wingfield M.J."/>
            <person name="Wingfield B.D."/>
        </authorList>
    </citation>
    <scope>NUCLEOTIDE SEQUENCE [LARGE SCALE GENOMIC DNA]</scope>
    <source>
        <strain evidence="10 11">CMW 12675</strain>
    </source>
</reference>
<feature type="compositionally biased region" description="Basic and acidic residues" evidence="8">
    <location>
        <begin position="861"/>
        <end position="870"/>
    </location>
</feature>
<dbReference type="Gene3D" id="3.90.70.10">
    <property type="entry name" value="Cysteine proteinases"/>
    <property type="match status" value="2"/>
</dbReference>
<evidence type="ECO:0000313" key="10">
    <source>
        <dbReference type="EMBL" id="KAL1894149.1"/>
    </source>
</evidence>
<feature type="compositionally biased region" description="Polar residues" evidence="8">
    <location>
        <begin position="638"/>
        <end position="662"/>
    </location>
</feature>
<evidence type="ECO:0000256" key="1">
    <source>
        <dbReference type="ARBA" id="ARBA00000707"/>
    </source>
</evidence>
<proteinExistence type="inferred from homology"/>
<dbReference type="InterPro" id="IPR028889">
    <property type="entry name" value="USP"/>
</dbReference>
<evidence type="ECO:0000256" key="8">
    <source>
        <dbReference type="SAM" id="MobiDB-lite"/>
    </source>
</evidence>
<comment type="caution">
    <text evidence="10">The sequence shown here is derived from an EMBL/GenBank/DDBJ whole genome shotgun (WGS) entry which is preliminary data.</text>
</comment>
<feature type="compositionally biased region" description="Basic and acidic residues" evidence="8">
    <location>
        <begin position="8"/>
        <end position="32"/>
    </location>
</feature>
<feature type="compositionally biased region" description="Basic and acidic residues" evidence="8">
    <location>
        <begin position="785"/>
        <end position="799"/>
    </location>
</feature>
<evidence type="ECO:0000256" key="2">
    <source>
        <dbReference type="ARBA" id="ARBA00009085"/>
    </source>
</evidence>
<keyword evidence="4" id="KW-0645">Protease</keyword>
<feature type="region of interest" description="Disordered" evidence="8">
    <location>
        <begin position="930"/>
        <end position="958"/>
    </location>
</feature>